<feature type="transmembrane region" description="Helical" evidence="11">
    <location>
        <begin position="189"/>
        <end position="206"/>
    </location>
</feature>
<keyword evidence="3" id="KW-1003">Cell membrane</keyword>
<dbReference type="GO" id="GO:0009401">
    <property type="term" value="P:phosphoenolpyruvate-dependent sugar phosphotransferase system"/>
    <property type="evidence" value="ECO:0007669"/>
    <property type="project" value="UniProtKB-KW"/>
</dbReference>
<name>A0A6M2B0W5_9GAMM</name>
<feature type="transmembrane region" description="Helical" evidence="11">
    <location>
        <begin position="301"/>
        <end position="320"/>
    </location>
</feature>
<feature type="transmembrane region" description="Helical" evidence="11">
    <location>
        <begin position="403"/>
        <end position="421"/>
    </location>
</feature>
<dbReference type="InterPro" id="IPR003352">
    <property type="entry name" value="PTS_EIIC"/>
</dbReference>
<protein>
    <submittedName>
        <fullName evidence="14">PTS transporter subunit EIIC</fullName>
    </submittedName>
</protein>
<feature type="transmembrane region" description="Helical" evidence="11">
    <location>
        <begin position="377"/>
        <end position="396"/>
    </location>
</feature>
<evidence type="ECO:0000256" key="6">
    <source>
        <dbReference type="ARBA" id="ARBA00022679"/>
    </source>
</evidence>
<dbReference type="InterPro" id="IPR050864">
    <property type="entry name" value="Bacterial_PTS_Sugar_Transport"/>
</dbReference>
<evidence type="ECO:0000256" key="1">
    <source>
        <dbReference type="ARBA" id="ARBA00004429"/>
    </source>
</evidence>
<proteinExistence type="predicted"/>
<keyword evidence="8 11" id="KW-0812">Transmembrane</keyword>
<comment type="caution">
    <text evidence="14">The sequence shown here is derived from an EMBL/GenBank/DDBJ whole genome shotgun (WGS) entry which is preliminary data.</text>
</comment>
<evidence type="ECO:0000256" key="7">
    <source>
        <dbReference type="ARBA" id="ARBA00022683"/>
    </source>
</evidence>
<comment type="subcellular location">
    <subcellularLocation>
        <location evidence="1">Cell inner membrane</location>
        <topology evidence="1">Multi-pass membrane protein</topology>
    </subcellularLocation>
</comment>
<dbReference type="NCBIfam" id="TIGR00829">
    <property type="entry name" value="FRU"/>
    <property type="match status" value="1"/>
</dbReference>
<dbReference type="InterPro" id="IPR013011">
    <property type="entry name" value="PTS_EIIB_2"/>
</dbReference>
<evidence type="ECO:0000256" key="10">
    <source>
        <dbReference type="ARBA" id="ARBA00023136"/>
    </source>
</evidence>
<evidence type="ECO:0000313" key="15">
    <source>
        <dbReference type="Proteomes" id="UP000476696"/>
    </source>
</evidence>
<dbReference type="Pfam" id="PF02378">
    <property type="entry name" value="PTS_EIIC"/>
    <property type="match status" value="1"/>
</dbReference>
<evidence type="ECO:0000256" key="3">
    <source>
        <dbReference type="ARBA" id="ARBA00022475"/>
    </source>
</evidence>
<dbReference type="InterPro" id="IPR006327">
    <property type="entry name" value="PTS_IIC_fruc"/>
</dbReference>
<dbReference type="Gene3D" id="3.40.50.2300">
    <property type="match status" value="1"/>
</dbReference>
<accession>A0A6M2B0W5</accession>
<dbReference type="Pfam" id="PF02302">
    <property type="entry name" value="PTS_IIB"/>
    <property type="match status" value="1"/>
</dbReference>
<evidence type="ECO:0000256" key="9">
    <source>
        <dbReference type="ARBA" id="ARBA00022989"/>
    </source>
</evidence>
<dbReference type="SUPFAM" id="SSF52794">
    <property type="entry name" value="PTS system IIB component-like"/>
    <property type="match status" value="1"/>
</dbReference>
<keyword evidence="6" id="KW-0808">Transferase</keyword>
<feature type="domain" description="PTS EIIB type-2" evidence="12">
    <location>
        <begin position="8"/>
        <end position="103"/>
    </location>
</feature>
<feature type="transmembrane region" description="Helical" evidence="11">
    <location>
        <begin position="147"/>
        <end position="169"/>
    </location>
</feature>
<dbReference type="InterPro" id="IPR003353">
    <property type="entry name" value="PTS_IIB_fruc"/>
</dbReference>
<feature type="transmembrane region" description="Helical" evidence="11">
    <location>
        <begin position="441"/>
        <end position="462"/>
    </location>
</feature>
<evidence type="ECO:0000259" key="13">
    <source>
        <dbReference type="PROSITE" id="PS51104"/>
    </source>
</evidence>
<dbReference type="InterPro" id="IPR003501">
    <property type="entry name" value="PTS_EIIB_2/3"/>
</dbReference>
<evidence type="ECO:0000259" key="12">
    <source>
        <dbReference type="PROSITE" id="PS51099"/>
    </source>
</evidence>
<evidence type="ECO:0000256" key="4">
    <source>
        <dbReference type="ARBA" id="ARBA00022553"/>
    </source>
</evidence>
<keyword evidence="2" id="KW-0813">Transport</keyword>
<dbReference type="PANTHER" id="PTHR30505:SF28">
    <property type="entry name" value="PTS SYSTEM 2-O-ALPHA-MANNOSYL-D-GLYCERATE-SPECIFIC EIIABC COMPONENT"/>
    <property type="match status" value="1"/>
</dbReference>
<dbReference type="Proteomes" id="UP000476696">
    <property type="component" value="Unassembled WGS sequence"/>
</dbReference>
<organism evidence="14 15">
    <name type="scientific">Rahnella contaminans</name>
    <dbReference type="NCBI Taxonomy" id="2703882"/>
    <lineage>
        <taxon>Bacteria</taxon>
        <taxon>Pseudomonadati</taxon>
        <taxon>Pseudomonadota</taxon>
        <taxon>Gammaproteobacteria</taxon>
        <taxon>Enterobacterales</taxon>
        <taxon>Yersiniaceae</taxon>
        <taxon>Rahnella</taxon>
    </lineage>
</organism>
<evidence type="ECO:0000256" key="5">
    <source>
        <dbReference type="ARBA" id="ARBA00022597"/>
    </source>
</evidence>
<feature type="transmembrane region" description="Helical" evidence="11">
    <location>
        <begin position="212"/>
        <end position="242"/>
    </location>
</feature>
<dbReference type="AlphaFoldDB" id="A0A6M2B0W5"/>
<gene>
    <name evidence="14" type="ORF">GW579_02810</name>
</gene>
<dbReference type="RefSeq" id="WP_165057405.1">
    <property type="nucleotide sequence ID" value="NZ_JAADJS010000001.1"/>
</dbReference>
<keyword evidence="15" id="KW-1185">Reference proteome</keyword>
<dbReference type="GO" id="GO:0022877">
    <property type="term" value="F:protein-N(PI)-phosphohistidine-fructose phosphotransferase system transporter activity"/>
    <property type="evidence" value="ECO:0007669"/>
    <property type="project" value="InterPro"/>
</dbReference>
<dbReference type="GO" id="GO:0005351">
    <property type="term" value="F:carbohydrate:proton symporter activity"/>
    <property type="evidence" value="ECO:0007669"/>
    <property type="project" value="InterPro"/>
</dbReference>
<dbReference type="InterPro" id="IPR013014">
    <property type="entry name" value="PTS_EIIC_2"/>
</dbReference>
<keyword evidence="9 11" id="KW-1133">Transmembrane helix</keyword>
<evidence type="ECO:0000313" key="14">
    <source>
        <dbReference type="EMBL" id="NGX86014.1"/>
    </source>
</evidence>
<evidence type="ECO:0000256" key="8">
    <source>
        <dbReference type="ARBA" id="ARBA00022692"/>
    </source>
</evidence>
<sequence length="474" mass="49973">MSTREKFFVAVTGCPTGIAHTFMAEAALTNAAKKAGAGIRVETNGAVGIENALTAEEIARADMVILASDKAVEMTRFDGKPLIRASVGHGVKKATELVARAMAGEEAVYRHEQTATPDNEKPAAEKAERQGAGRSVYISLMNGVSNMLPFVVAGGVLIAISFFWGIYSFDPTSAQYNPIAASLFKLGKLSFSLMVPVFTAFIAYSISNRPGFVAGFVGGLLATDIGAGFLGGIIAGFFAGYFMKWMLHITRSFPRSLEGFKSIFLMPLIGVLVVGVFMLSAGSTIAALNKGMMVWLAGLEHANPLLLGIVIGCMSAFDLGGPVNKAAYVTGTMLLAEQGNALFMAGVMTASMVPPLVIAFATVMFRKYFEKEEQAAGLVNFILSATFIAEGAIPFAAKDPLRVIPILMLSASIGATLTFFFKVAVPAPHGGLIILPLVTHGLLWVIAILSGGLTGGIIYGLYRKAKFNKSALAV</sequence>
<dbReference type="EMBL" id="JAADJS010000001">
    <property type="protein sequence ID" value="NGX86014.1"/>
    <property type="molecule type" value="Genomic_DNA"/>
</dbReference>
<reference evidence="14 15" key="1">
    <citation type="submission" date="2020-03" db="EMBL/GenBank/DDBJ databases">
        <title>Rahnella aceri sp. nov., isoated from traditional Jeju Makgeolli.</title>
        <authorList>
            <person name="Kim I.S."/>
            <person name="Jeon D."/>
        </authorList>
    </citation>
    <scope>NUCLEOTIDE SEQUENCE [LARGE SCALE GENOMIC DNA]</scope>
    <source>
        <strain evidence="14 15">Lac-M11</strain>
    </source>
</reference>
<dbReference type="NCBIfam" id="TIGR01427">
    <property type="entry name" value="PTS_IIC_fructo"/>
    <property type="match status" value="1"/>
</dbReference>
<keyword evidence="10 11" id="KW-0472">Membrane</keyword>
<dbReference type="InterPro" id="IPR036095">
    <property type="entry name" value="PTS_EIIB-like_sf"/>
</dbReference>
<keyword evidence="5" id="KW-0762">Sugar transport</keyword>
<evidence type="ECO:0000256" key="11">
    <source>
        <dbReference type="SAM" id="Phobius"/>
    </source>
</evidence>
<feature type="transmembrane region" description="Helical" evidence="11">
    <location>
        <begin position="263"/>
        <end position="289"/>
    </location>
</feature>
<feature type="domain" description="PTS EIIC type-2" evidence="13">
    <location>
        <begin position="136"/>
        <end position="474"/>
    </location>
</feature>
<evidence type="ECO:0000256" key="2">
    <source>
        <dbReference type="ARBA" id="ARBA00022448"/>
    </source>
</evidence>
<keyword evidence="7" id="KW-0598">Phosphotransferase system</keyword>
<feature type="transmembrane region" description="Helical" evidence="11">
    <location>
        <begin position="341"/>
        <end position="365"/>
    </location>
</feature>
<dbReference type="PANTHER" id="PTHR30505">
    <property type="entry name" value="FRUCTOSE-LIKE PERMEASE"/>
    <property type="match status" value="1"/>
</dbReference>
<dbReference type="GO" id="GO:0090563">
    <property type="term" value="F:protein-phosphocysteine-sugar phosphotransferase activity"/>
    <property type="evidence" value="ECO:0007669"/>
    <property type="project" value="TreeGrafter"/>
</dbReference>
<keyword evidence="4" id="KW-0597">Phosphoprotein</keyword>
<dbReference type="CDD" id="cd05569">
    <property type="entry name" value="PTS_IIB_fructose"/>
    <property type="match status" value="1"/>
</dbReference>
<dbReference type="PROSITE" id="PS51104">
    <property type="entry name" value="PTS_EIIC_TYPE_2"/>
    <property type="match status" value="1"/>
</dbReference>
<dbReference type="PROSITE" id="PS51099">
    <property type="entry name" value="PTS_EIIB_TYPE_2"/>
    <property type="match status" value="1"/>
</dbReference>
<dbReference type="GO" id="GO:0005886">
    <property type="term" value="C:plasma membrane"/>
    <property type="evidence" value="ECO:0007669"/>
    <property type="project" value="UniProtKB-SubCell"/>
</dbReference>
<dbReference type="FunFam" id="3.40.50.2300:FF:000014">
    <property type="entry name" value="PTS system fructose-like transporter subunit IIB"/>
    <property type="match status" value="1"/>
</dbReference>